<gene>
    <name evidence="4" type="ORF">C0V70_03505</name>
</gene>
<keyword evidence="5" id="KW-1185">Reference proteome</keyword>
<accession>A0A2K9NNT8</accession>
<reference evidence="4 5" key="1">
    <citation type="submission" date="2018-01" db="EMBL/GenBank/DDBJ databases">
        <title>Complete genome sequence of Bacteriovorax stolpii DSM12778.</title>
        <authorList>
            <person name="Tang B."/>
            <person name="Chang J."/>
        </authorList>
    </citation>
    <scope>NUCLEOTIDE SEQUENCE [LARGE SCALE GENOMIC DNA]</scope>
    <source>
        <strain evidence="4 5">DSM 12778</strain>
    </source>
</reference>
<dbReference type="KEGG" id="bsto:C0V70_03505"/>
<feature type="coiled-coil region" evidence="1">
    <location>
        <begin position="259"/>
        <end position="286"/>
    </location>
</feature>
<keyword evidence="3" id="KW-0812">Transmembrane</keyword>
<keyword evidence="1" id="KW-0175">Coiled coil</keyword>
<feature type="transmembrane region" description="Helical" evidence="3">
    <location>
        <begin position="223"/>
        <end position="244"/>
    </location>
</feature>
<proteinExistence type="predicted"/>
<evidence type="ECO:0000313" key="5">
    <source>
        <dbReference type="Proteomes" id="UP000235584"/>
    </source>
</evidence>
<feature type="compositionally biased region" description="Basic and acidic residues" evidence="2">
    <location>
        <begin position="149"/>
        <end position="160"/>
    </location>
</feature>
<organism evidence="4 5">
    <name type="scientific">Bacteriovorax stolpii</name>
    <name type="common">Bdellovibrio stolpii</name>
    <dbReference type="NCBI Taxonomy" id="960"/>
    <lineage>
        <taxon>Bacteria</taxon>
        <taxon>Pseudomonadati</taxon>
        <taxon>Bdellovibrionota</taxon>
        <taxon>Bacteriovoracia</taxon>
        <taxon>Bacteriovoracales</taxon>
        <taxon>Bacteriovoracaceae</taxon>
        <taxon>Bacteriovorax</taxon>
    </lineage>
</organism>
<evidence type="ECO:0000256" key="3">
    <source>
        <dbReference type="SAM" id="Phobius"/>
    </source>
</evidence>
<keyword evidence="3" id="KW-0472">Membrane</keyword>
<evidence type="ECO:0000313" key="4">
    <source>
        <dbReference type="EMBL" id="AUN97189.1"/>
    </source>
</evidence>
<feature type="compositionally biased region" description="Basic and acidic residues" evidence="2">
    <location>
        <begin position="60"/>
        <end position="70"/>
    </location>
</feature>
<feature type="compositionally biased region" description="Low complexity" evidence="2">
    <location>
        <begin position="32"/>
        <end position="42"/>
    </location>
</feature>
<protein>
    <recommendedName>
        <fullName evidence="6">Septum formation initiator</fullName>
    </recommendedName>
</protein>
<dbReference type="OrthoDB" id="5296642at2"/>
<feature type="region of interest" description="Disordered" evidence="2">
    <location>
        <begin position="1"/>
        <end position="187"/>
    </location>
</feature>
<sequence>MFALEFSFDRSRDALRTPSQAAPQPQTPPQPQAAAGPAQSAGVRPGPDLNTVDPSTIANERLRKAIERNRAKQASRQEPQMAGAQAAPQAQYQAPPAQPQPVQPTQEEHQQASFFNQPVEEQPRPYARPQTVHAEAQVAEATPISSVSEEPRRPRVRVRENVSTTPPPPPAGTSVVSRRSVAKPEDTEFVPVKRGTRKVASQISYTTSSATSRKKQKNLDPKYVTWLVKGSWIFCALMILRLIFANGGVTDFYSQKSTVNEKLAELANIKKENMQLVREIERMRSDSGFQKRLVRDNLGFIASDEFLVLFPKER</sequence>
<name>A0A2K9NNT8_BACTC</name>
<evidence type="ECO:0000256" key="2">
    <source>
        <dbReference type="SAM" id="MobiDB-lite"/>
    </source>
</evidence>
<keyword evidence="3" id="KW-1133">Transmembrane helix</keyword>
<dbReference type="Pfam" id="PF04977">
    <property type="entry name" value="DivIC"/>
    <property type="match status" value="1"/>
</dbReference>
<dbReference type="EMBL" id="CP025704">
    <property type="protein sequence ID" value="AUN97189.1"/>
    <property type="molecule type" value="Genomic_DNA"/>
</dbReference>
<evidence type="ECO:0008006" key="6">
    <source>
        <dbReference type="Google" id="ProtNLM"/>
    </source>
</evidence>
<evidence type="ECO:0000256" key="1">
    <source>
        <dbReference type="SAM" id="Coils"/>
    </source>
</evidence>
<dbReference type="InterPro" id="IPR007060">
    <property type="entry name" value="FtsL/DivIC"/>
</dbReference>
<dbReference type="AlphaFoldDB" id="A0A2K9NNT8"/>
<feature type="compositionally biased region" description="Low complexity" evidence="2">
    <location>
        <begin position="77"/>
        <end position="95"/>
    </location>
</feature>
<dbReference type="Proteomes" id="UP000235584">
    <property type="component" value="Chromosome"/>
</dbReference>